<name>A0A850DQ91_9MICO</name>
<accession>A0A850DQ91</accession>
<keyword evidence="2" id="KW-0732">Signal</keyword>
<feature type="chain" id="PRO_5032535338" evidence="2">
    <location>
        <begin position="24"/>
        <end position="268"/>
    </location>
</feature>
<evidence type="ECO:0000313" key="4">
    <source>
        <dbReference type="Proteomes" id="UP000539146"/>
    </source>
</evidence>
<evidence type="ECO:0000256" key="2">
    <source>
        <dbReference type="SAM" id="SignalP"/>
    </source>
</evidence>
<gene>
    <name evidence="3" type="ORF">HP467_06070</name>
</gene>
<reference evidence="3 4" key="1">
    <citation type="submission" date="2020-05" db="EMBL/GenBank/DDBJ databases">
        <title>Genome Sequencing of Type Strains.</title>
        <authorList>
            <person name="Lemaire J.F."/>
            <person name="Inderbitzin P."/>
            <person name="Gregorio O.A."/>
            <person name="Collins S.B."/>
            <person name="Wespe N."/>
            <person name="Knight-Connoni V."/>
        </authorList>
    </citation>
    <scope>NUCLEOTIDE SEQUENCE [LARGE SCALE GENOMIC DNA]</scope>
    <source>
        <strain evidence="3 4">DSM 20512</strain>
    </source>
</reference>
<protein>
    <submittedName>
        <fullName evidence="3">Uncharacterized protein</fullName>
    </submittedName>
</protein>
<feature type="region of interest" description="Disordered" evidence="1">
    <location>
        <begin position="69"/>
        <end position="92"/>
    </location>
</feature>
<organism evidence="3 4">
    <name type="scientific">Curtobacterium citreum</name>
    <dbReference type="NCBI Taxonomy" id="2036"/>
    <lineage>
        <taxon>Bacteria</taxon>
        <taxon>Bacillati</taxon>
        <taxon>Actinomycetota</taxon>
        <taxon>Actinomycetes</taxon>
        <taxon>Micrococcales</taxon>
        <taxon>Microbacteriaceae</taxon>
        <taxon>Curtobacterium</taxon>
    </lineage>
</organism>
<dbReference type="Proteomes" id="UP000539146">
    <property type="component" value="Unassembled WGS sequence"/>
</dbReference>
<evidence type="ECO:0000256" key="1">
    <source>
        <dbReference type="SAM" id="MobiDB-lite"/>
    </source>
</evidence>
<proteinExistence type="predicted"/>
<dbReference type="RefSeq" id="WP_175325555.1">
    <property type="nucleotide sequence ID" value="NZ_BAAAWP010000001.1"/>
</dbReference>
<comment type="caution">
    <text evidence="3">The sequence shown here is derived from an EMBL/GenBank/DDBJ whole genome shotgun (WGS) entry which is preliminary data.</text>
</comment>
<sequence length="268" mass="28233">MLASVITTSALVAEVLVAVPVQAAEVDDRPVTSLPAVTSDAVPAPTPTVPDGVVDAPKIAYDQAPTATADDRTNALGGDLHPAAPDSPFDPDTSKLVGRSTFKDTYENTDGSKTAVISQVPKNIKDDQGKWVPVNTDVDVTSAGTGVVDDHPLDPVFADNASGSDVLTMHHDGFTLAYSLEDAADSPLSHTNKGGAGDEVTYRDVFPDTDLHYTVTNGTVKEELVLSELPTKARDSWSWHVRGKGLAATTEDDGTMVFRSDSPEFLDS</sequence>
<feature type="signal peptide" evidence="2">
    <location>
        <begin position="1"/>
        <end position="23"/>
    </location>
</feature>
<dbReference type="EMBL" id="JABMCG010000092">
    <property type="protein sequence ID" value="NUU27677.1"/>
    <property type="molecule type" value="Genomic_DNA"/>
</dbReference>
<dbReference type="AlphaFoldDB" id="A0A850DQ91"/>
<evidence type="ECO:0000313" key="3">
    <source>
        <dbReference type="EMBL" id="NUU27677.1"/>
    </source>
</evidence>